<comment type="caution">
    <text evidence="1">The sequence shown here is derived from an EMBL/GenBank/DDBJ whole genome shotgun (WGS) entry which is preliminary data.</text>
</comment>
<keyword evidence="2" id="KW-1185">Reference proteome</keyword>
<organism evidence="1 2">
    <name type="scientific">Danionella cerebrum</name>
    <dbReference type="NCBI Taxonomy" id="2873325"/>
    <lineage>
        <taxon>Eukaryota</taxon>
        <taxon>Metazoa</taxon>
        <taxon>Chordata</taxon>
        <taxon>Craniata</taxon>
        <taxon>Vertebrata</taxon>
        <taxon>Euteleostomi</taxon>
        <taxon>Actinopterygii</taxon>
        <taxon>Neopterygii</taxon>
        <taxon>Teleostei</taxon>
        <taxon>Ostariophysi</taxon>
        <taxon>Cypriniformes</taxon>
        <taxon>Danionidae</taxon>
        <taxon>Danioninae</taxon>
        <taxon>Danionella</taxon>
    </lineage>
</organism>
<dbReference type="EMBL" id="SRMA01027338">
    <property type="protein sequence ID" value="TRY54886.1"/>
    <property type="molecule type" value="Genomic_DNA"/>
</dbReference>
<dbReference type="STRING" id="623744.A0A553MNY5"/>
<evidence type="ECO:0000313" key="2">
    <source>
        <dbReference type="Proteomes" id="UP000316079"/>
    </source>
</evidence>
<accession>A0A553MNY5</accession>
<dbReference type="AlphaFoldDB" id="A0A553MNY5"/>
<feature type="non-terminal residue" evidence="1">
    <location>
        <position position="108"/>
    </location>
</feature>
<proteinExistence type="predicted"/>
<dbReference type="Proteomes" id="UP000316079">
    <property type="component" value="Unassembled WGS sequence"/>
</dbReference>
<protein>
    <submittedName>
        <fullName evidence="1">Uncharacterized protein</fullName>
    </submittedName>
</protein>
<reference evidence="1 2" key="1">
    <citation type="journal article" date="2019" name="Sci. Data">
        <title>Hybrid genome assembly and annotation of Danionella translucida.</title>
        <authorList>
            <person name="Kadobianskyi M."/>
            <person name="Schulze L."/>
            <person name="Schuelke M."/>
            <person name="Judkewitz B."/>
        </authorList>
    </citation>
    <scope>NUCLEOTIDE SEQUENCE [LARGE SCALE GENOMIC DNA]</scope>
    <source>
        <strain evidence="1 2">Bolton</strain>
    </source>
</reference>
<gene>
    <name evidence="1" type="ORF">DNTS_011000</name>
</gene>
<evidence type="ECO:0000313" key="1">
    <source>
        <dbReference type="EMBL" id="TRY54886.1"/>
    </source>
</evidence>
<sequence length="108" mass="11998">MDEALIKFHNELPYDVSVFYTSDYCYKCLYQPLATVVNSQGNLSVVVNTPFTLTLRVATAGDANNTVCSLSKLFGEAGHYFFWIRELGSPKAVSCILSVDRSPNNAFM</sequence>
<dbReference type="OrthoDB" id="2149840at2759"/>
<name>A0A553MNY5_9TELE</name>